<dbReference type="RefSeq" id="WP_134751778.1">
    <property type="nucleotide sequence ID" value="NZ_CP038149.1"/>
</dbReference>
<evidence type="ECO:0000313" key="3">
    <source>
        <dbReference type="EMBL" id="QBQ99223.1"/>
    </source>
</evidence>
<protein>
    <submittedName>
        <fullName evidence="3">XRE family transcriptional regulator</fullName>
    </submittedName>
</protein>
<gene>
    <name evidence="3" type="ORF">E1956_18640</name>
</gene>
<dbReference type="Gene3D" id="1.10.260.40">
    <property type="entry name" value="lambda repressor-like DNA-binding domains"/>
    <property type="match status" value="1"/>
</dbReference>
<proteinExistence type="predicted"/>
<dbReference type="Proteomes" id="UP000295727">
    <property type="component" value="Chromosome 2"/>
</dbReference>
<dbReference type="OrthoDB" id="9156670at2"/>
<dbReference type="EMBL" id="CP038149">
    <property type="protein sequence ID" value="QBQ99223.1"/>
    <property type="molecule type" value="Genomic_DNA"/>
</dbReference>
<reference evidence="3 4" key="1">
    <citation type="submission" date="2019-03" db="EMBL/GenBank/DDBJ databases">
        <title>Paraburkholderia sp. 7MH5, isolated from subtropical forest soil.</title>
        <authorList>
            <person name="Gao Z.-H."/>
            <person name="Qiu L.-H."/>
        </authorList>
    </citation>
    <scope>NUCLEOTIDE SEQUENCE [LARGE SCALE GENOMIC DNA]</scope>
    <source>
        <strain evidence="3 4">7MH5</strain>
    </source>
</reference>
<evidence type="ECO:0000313" key="4">
    <source>
        <dbReference type="Proteomes" id="UP000295727"/>
    </source>
</evidence>
<accession>A0A4P7CYS8</accession>
<dbReference type="GO" id="GO:0003677">
    <property type="term" value="F:DNA binding"/>
    <property type="evidence" value="ECO:0007669"/>
    <property type="project" value="InterPro"/>
</dbReference>
<feature type="compositionally biased region" description="Acidic residues" evidence="1">
    <location>
        <begin position="86"/>
        <end position="96"/>
    </location>
</feature>
<dbReference type="SUPFAM" id="SSF47413">
    <property type="entry name" value="lambda repressor-like DNA-binding domains"/>
    <property type="match status" value="1"/>
</dbReference>
<feature type="compositionally biased region" description="Basic and acidic residues" evidence="1">
    <location>
        <begin position="74"/>
        <end position="84"/>
    </location>
</feature>
<dbReference type="InterPro" id="IPR010982">
    <property type="entry name" value="Lambda_DNA-bd_dom_sf"/>
</dbReference>
<feature type="domain" description="HTH cro/C1-type" evidence="2">
    <location>
        <begin position="8"/>
        <end position="39"/>
    </location>
</feature>
<evidence type="ECO:0000256" key="1">
    <source>
        <dbReference type="SAM" id="MobiDB-lite"/>
    </source>
</evidence>
<sequence length="114" mass="12045">MNWKLLLARLAEQGITQVQIAAEIGVRQSTVSGLASGAQSSLRWEVGQRLIGLHDRLCPEPVARMRPASAVPLIERKATGKGDAESAPEPETESTTDDVQPPAGAEPHVGKGQA</sequence>
<dbReference type="Pfam" id="PF01381">
    <property type="entry name" value="HTH_3"/>
    <property type="match status" value="1"/>
</dbReference>
<keyword evidence="4" id="KW-1185">Reference proteome</keyword>
<dbReference type="KEGG" id="ppai:E1956_18640"/>
<feature type="region of interest" description="Disordered" evidence="1">
    <location>
        <begin position="66"/>
        <end position="114"/>
    </location>
</feature>
<dbReference type="AlphaFoldDB" id="A0A4P7CYS8"/>
<evidence type="ECO:0000259" key="2">
    <source>
        <dbReference type="Pfam" id="PF01381"/>
    </source>
</evidence>
<dbReference type="InterPro" id="IPR001387">
    <property type="entry name" value="Cro/C1-type_HTH"/>
</dbReference>
<dbReference type="CDD" id="cd00093">
    <property type="entry name" value="HTH_XRE"/>
    <property type="match status" value="1"/>
</dbReference>
<organism evidence="3 4">
    <name type="scientific">Paraburkholderia pallida</name>
    <dbReference type="NCBI Taxonomy" id="2547399"/>
    <lineage>
        <taxon>Bacteria</taxon>
        <taxon>Pseudomonadati</taxon>
        <taxon>Pseudomonadota</taxon>
        <taxon>Betaproteobacteria</taxon>
        <taxon>Burkholderiales</taxon>
        <taxon>Burkholderiaceae</taxon>
        <taxon>Paraburkholderia</taxon>
    </lineage>
</organism>
<name>A0A4P7CYS8_9BURK</name>